<dbReference type="PANTHER" id="PTHR47331:SF5">
    <property type="entry name" value="RIBONUCLEASE H"/>
    <property type="match status" value="1"/>
</dbReference>
<evidence type="ECO:0000313" key="1">
    <source>
        <dbReference type="EMBL" id="MBY79802.1"/>
    </source>
</evidence>
<dbReference type="OrthoDB" id="6579408at2759"/>
<accession>A0A2S2QRP8</accession>
<reference evidence="1" key="1">
    <citation type="submission" date="2018-04" db="EMBL/GenBank/DDBJ databases">
        <title>Transcriptome assembly of Sipha flava.</title>
        <authorList>
            <person name="Scully E.D."/>
            <person name="Geib S.M."/>
            <person name="Palmer N.A."/>
            <person name="Koch K."/>
            <person name="Bradshaw J."/>
            <person name="Heng-Moss T."/>
            <person name="Sarath G."/>
        </authorList>
    </citation>
    <scope>NUCLEOTIDE SEQUENCE</scope>
</reference>
<protein>
    <submittedName>
        <fullName evidence="1">Uncharacterized protein</fullName>
    </submittedName>
</protein>
<dbReference type="InterPro" id="IPR005312">
    <property type="entry name" value="DUF1759"/>
</dbReference>
<dbReference type="PANTHER" id="PTHR47331">
    <property type="entry name" value="PHD-TYPE DOMAIN-CONTAINING PROTEIN"/>
    <property type="match status" value="1"/>
</dbReference>
<organism evidence="1">
    <name type="scientific">Sipha flava</name>
    <name type="common">yellow sugarcane aphid</name>
    <dbReference type="NCBI Taxonomy" id="143950"/>
    <lineage>
        <taxon>Eukaryota</taxon>
        <taxon>Metazoa</taxon>
        <taxon>Ecdysozoa</taxon>
        <taxon>Arthropoda</taxon>
        <taxon>Hexapoda</taxon>
        <taxon>Insecta</taxon>
        <taxon>Pterygota</taxon>
        <taxon>Neoptera</taxon>
        <taxon>Paraneoptera</taxon>
        <taxon>Hemiptera</taxon>
        <taxon>Sternorrhyncha</taxon>
        <taxon>Aphidomorpha</taxon>
        <taxon>Aphidoidea</taxon>
        <taxon>Aphididae</taxon>
        <taxon>Sipha</taxon>
    </lineage>
</organism>
<sequence>MPYNDVGRDNATEKSRQERCMTRAITKRTTIIASIRAIHALSLRADKEPGLIPELLISVDGLDALWSDFNVEDNAVLDCLIELDVVVDYSPDLVPEVRGLVNAAKAVAALYRTATNVDHVHTTPIESNTHTHASLSRLPEIPLPQFNGNLHNWATFRDRFTALVDTRPGLAKIDKLYYLIGCVKDSAADAIRGIPVSADNYELVWNTLSNRFDRPRLLATSLIEKLLSAPASHQESLTDLNNFVKVFEESIALLNSLQIPDLGSFILFSIAFRCLPVMSRKLFESSLPSTYPSVDDVLEFVRSRISILENVGDARKTCYQSKPTNPGGNQLHSLKVPAKKSYPTTLITLKPSISENNSCPCCKGSHNLASCPQFRDAWSVSERCNWMRDNRLCFNCFSSKHWSNRCFSKARCSICSRKHHVLLHTHELKTAPSGVGALPTDAALCMSALSSHSDDPLTVLLGTALVHVCDRSGTWQVVRALIDSASQISAITLSCSQRLGLRCAPWTTPVSGLAGTPILDVRGIATCKVRPKFASEPELTVKAWVLSTLTSDMPRQSLPQNVKDQYSNFALADPSFHVSSPIDMLLGADLFPSIMDGRKEKIYDSLPVAFSSIIGWVLIGSIPHSVCSRLSSLPVSLTVSLEGLMNKFWHIEEPTPAPPTFTEDGRCVEIFINEFQRTSTGRFVVPLPT</sequence>
<proteinExistence type="predicted"/>
<dbReference type="EMBL" id="GGMS01010599">
    <property type="protein sequence ID" value="MBY79802.1"/>
    <property type="molecule type" value="Transcribed_RNA"/>
</dbReference>
<name>A0A2S2QRP8_9HEMI</name>
<dbReference type="AlphaFoldDB" id="A0A2S2QRP8"/>
<gene>
    <name evidence="1" type="ORF">g.169974</name>
</gene>
<dbReference type="Pfam" id="PF03564">
    <property type="entry name" value="DUF1759"/>
    <property type="match status" value="1"/>
</dbReference>